<sequence length="74" mass="8050">MSRAINLRLAEGHVRSECERLGIAISALEPLPSGGTHLVCVTGAGAEEFRLHYAADVVKGTVKRFPFYRSPGPW</sequence>
<dbReference type="Proteomes" id="UP000555448">
    <property type="component" value="Unassembled WGS sequence"/>
</dbReference>
<evidence type="ECO:0000313" key="2">
    <source>
        <dbReference type="Proteomes" id="UP000555448"/>
    </source>
</evidence>
<reference evidence="1 2" key="1">
    <citation type="submission" date="2020-08" db="EMBL/GenBank/DDBJ databases">
        <title>Functional genomics of gut bacteria from endangered species of beetles.</title>
        <authorList>
            <person name="Carlos-Shanley C."/>
        </authorList>
    </citation>
    <scope>NUCLEOTIDE SEQUENCE [LARGE SCALE GENOMIC DNA]</scope>
    <source>
        <strain evidence="1 2">S00245</strain>
    </source>
</reference>
<protein>
    <submittedName>
        <fullName evidence="1">Uncharacterized protein</fullName>
    </submittedName>
</protein>
<comment type="caution">
    <text evidence="1">The sequence shown here is derived from an EMBL/GenBank/DDBJ whole genome shotgun (WGS) entry which is preliminary data.</text>
</comment>
<dbReference type="RefSeq" id="WP_184246549.1">
    <property type="nucleotide sequence ID" value="NZ_JACHLR010000012.1"/>
</dbReference>
<accession>A0A7W7NXT1</accession>
<keyword evidence="2" id="KW-1185">Reference proteome</keyword>
<dbReference type="AlphaFoldDB" id="A0A7W7NXT1"/>
<gene>
    <name evidence="1" type="ORF">HNO88_002849</name>
</gene>
<dbReference type="EMBL" id="JACHLR010000012">
    <property type="protein sequence ID" value="MBB4859520.1"/>
    <property type="molecule type" value="Genomic_DNA"/>
</dbReference>
<evidence type="ECO:0000313" key="1">
    <source>
        <dbReference type="EMBL" id="MBB4859520.1"/>
    </source>
</evidence>
<organism evidence="1 2">
    <name type="scientific">Novosphingobium chloroacetimidivorans</name>
    <dbReference type="NCBI Taxonomy" id="1428314"/>
    <lineage>
        <taxon>Bacteria</taxon>
        <taxon>Pseudomonadati</taxon>
        <taxon>Pseudomonadota</taxon>
        <taxon>Alphaproteobacteria</taxon>
        <taxon>Sphingomonadales</taxon>
        <taxon>Sphingomonadaceae</taxon>
        <taxon>Novosphingobium</taxon>
    </lineage>
</organism>
<name>A0A7W7NXT1_9SPHN</name>
<proteinExistence type="predicted"/>